<feature type="transmembrane region" description="Helical" evidence="8">
    <location>
        <begin position="403"/>
        <end position="425"/>
    </location>
</feature>
<feature type="domain" description="ABC transmembrane type-1" evidence="9">
    <location>
        <begin position="38"/>
        <end position="244"/>
    </location>
</feature>
<comment type="similarity">
    <text evidence="2">Belongs to the binding-protein-dependent transport system permease family. CysTW subfamily.</text>
</comment>
<feature type="transmembrane region" description="Helical" evidence="8">
    <location>
        <begin position="477"/>
        <end position="499"/>
    </location>
</feature>
<evidence type="ECO:0000256" key="4">
    <source>
        <dbReference type="ARBA" id="ARBA00022475"/>
    </source>
</evidence>
<comment type="caution">
    <text evidence="10">The sequence shown here is derived from an EMBL/GenBank/DDBJ whole genome shotgun (WGS) entry which is preliminary data.</text>
</comment>
<dbReference type="EMBL" id="JANSLM010000006">
    <property type="protein sequence ID" value="MDT8839362.1"/>
    <property type="molecule type" value="Genomic_DNA"/>
</dbReference>
<evidence type="ECO:0000313" key="10">
    <source>
        <dbReference type="EMBL" id="MDT8839362.1"/>
    </source>
</evidence>
<accession>A0AAP5QBT4</accession>
<evidence type="ECO:0000256" key="6">
    <source>
        <dbReference type="ARBA" id="ARBA00022989"/>
    </source>
</evidence>
<evidence type="ECO:0000259" key="9">
    <source>
        <dbReference type="PROSITE" id="PS50928"/>
    </source>
</evidence>
<keyword evidence="5 8" id="KW-0812">Transmembrane</keyword>
<dbReference type="PANTHER" id="PTHR42929:SF5">
    <property type="entry name" value="ABC TRANSPORTER PERMEASE PROTEIN"/>
    <property type="match status" value="1"/>
</dbReference>
<evidence type="ECO:0000256" key="3">
    <source>
        <dbReference type="ARBA" id="ARBA00022448"/>
    </source>
</evidence>
<keyword evidence="4" id="KW-1003">Cell membrane</keyword>
<feature type="transmembrane region" description="Helical" evidence="8">
    <location>
        <begin position="179"/>
        <end position="201"/>
    </location>
</feature>
<dbReference type="AlphaFoldDB" id="A0AAP5QBT4"/>
<feature type="transmembrane region" description="Helical" evidence="8">
    <location>
        <begin position="531"/>
        <end position="553"/>
    </location>
</feature>
<name>A0AAP5QBT4_9BURK</name>
<dbReference type="RefSeq" id="WP_244207554.1">
    <property type="nucleotide sequence ID" value="NZ_JANSLM010000006.1"/>
</dbReference>
<evidence type="ECO:0000256" key="1">
    <source>
        <dbReference type="ARBA" id="ARBA00004651"/>
    </source>
</evidence>
<dbReference type="SUPFAM" id="SSF161098">
    <property type="entry name" value="MetI-like"/>
    <property type="match status" value="2"/>
</dbReference>
<keyword evidence="3 8" id="KW-0813">Transport</keyword>
<gene>
    <name evidence="10" type="ORF">ParKJ_18230</name>
</gene>
<protein>
    <submittedName>
        <fullName evidence="10">ABC transporter permease subunit</fullName>
    </submittedName>
</protein>
<keyword evidence="7 8" id="KW-0472">Membrane</keyword>
<comment type="subcellular location">
    <subcellularLocation>
        <location evidence="1 8">Cell membrane</location>
        <topology evidence="1 8">Multi-pass membrane protein</topology>
    </subcellularLocation>
</comment>
<evidence type="ECO:0000256" key="2">
    <source>
        <dbReference type="ARBA" id="ARBA00007069"/>
    </source>
</evidence>
<feature type="transmembrane region" description="Helical" evidence="8">
    <location>
        <begin position="313"/>
        <end position="334"/>
    </location>
</feature>
<feature type="transmembrane region" description="Helical" evidence="8">
    <location>
        <begin position="369"/>
        <end position="391"/>
    </location>
</feature>
<dbReference type="Pfam" id="PF00528">
    <property type="entry name" value="BPD_transp_1"/>
    <property type="match status" value="2"/>
</dbReference>
<dbReference type="CDD" id="cd06261">
    <property type="entry name" value="TM_PBP2"/>
    <property type="match status" value="2"/>
</dbReference>
<dbReference type="InterPro" id="IPR000515">
    <property type="entry name" value="MetI-like"/>
</dbReference>
<keyword evidence="6 8" id="KW-1133">Transmembrane helix</keyword>
<dbReference type="GO" id="GO:0005886">
    <property type="term" value="C:plasma membrane"/>
    <property type="evidence" value="ECO:0007669"/>
    <property type="project" value="UniProtKB-SubCell"/>
</dbReference>
<dbReference type="PANTHER" id="PTHR42929">
    <property type="entry name" value="INNER MEMBRANE ABC TRANSPORTER PERMEASE PROTEIN YDCU-RELATED-RELATED"/>
    <property type="match status" value="1"/>
</dbReference>
<evidence type="ECO:0000313" key="11">
    <source>
        <dbReference type="Proteomes" id="UP001246473"/>
    </source>
</evidence>
<feature type="domain" description="ABC transmembrane type-1" evidence="9">
    <location>
        <begin position="365"/>
        <end position="553"/>
    </location>
</feature>
<feature type="transmembrane region" description="Helical" evidence="8">
    <location>
        <begin position="119"/>
        <end position="143"/>
    </location>
</feature>
<reference evidence="10" key="1">
    <citation type="submission" date="2022-08" db="EMBL/GenBank/DDBJ databases">
        <authorList>
            <person name="Kim S.-J."/>
        </authorList>
    </citation>
    <scope>NUCLEOTIDE SEQUENCE</scope>
    <source>
        <strain evidence="10">KJ</strain>
    </source>
</reference>
<dbReference type="Proteomes" id="UP001246473">
    <property type="component" value="Unassembled WGS sequence"/>
</dbReference>
<dbReference type="Gene3D" id="1.10.3720.10">
    <property type="entry name" value="MetI-like"/>
    <property type="match status" value="2"/>
</dbReference>
<dbReference type="PROSITE" id="PS50928">
    <property type="entry name" value="ABC_TM1"/>
    <property type="match status" value="2"/>
</dbReference>
<feature type="transmembrane region" description="Helical" evidence="8">
    <location>
        <begin position="75"/>
        <end position="99"/>
    </location>
</feature>
<sequence>MLVYPVGQLLLLSIHNDAGFTLIEYKRLFASSVYVDVLLITLKVSLWTTFFSVLTGYPIAYLISSASRARKNRLLFWVLLSFWTSFLVRTFAWVVLLGRNGVINQLLLKLGIIDAPLSLLYHFSSVIVGMVHALMPLAVLTMLSVMENIDRRLPSAAATLGARPGTVFWKVYFPLSLPGVAAGALMVFVTAIGFFITPTLLGGRHQTMITQLIIDQVMQALNWGFAGAISVLLLAVVLVVFLVYDRMVGLSTMAGESAGAKGSRAGGWSRKLGELILSALGNATDALLAILPRSRAGRKRNAPGSGESLTLRVIVFLLLVFLSAPAFLMIPLSFDSASGLAWPPHGFSLQWYRQIVDSPLWMQAITRSMLVGLGTGLLSMLIGTPAAFLLVRGGMRGKAAMLAFVLSPIVVPRMIIAVGIFYFFAKIGLVGSSLGLVLAHTTVAVPYVVITMMAVLRNYDTRLDLAAQSMGARPWATLRRVTFPILGAGLMSSFLFAFATSFDELTIALFTSGGLSTTLPKQFWDEITMQISPVIAAVSTCLFIFIAALIWVADRLRRRSLAA</sequence>
<evidence type="ECO:0000256" key="8">
    <source>
        <dbReference type="RuleBase" id="RU363032"/>
    </source>
</evidence>
<evidence type="ECO:0000256" key="5">
    <source>
        <dbReference type="ARBA" id="ARBA00022692"/>
    </source>
</evidence>
<dbReference type="InterPro" id="IPR035906">
    <property type="entry name" value="MetI-like_sf"/>
</dbReference>
<feature type="transmembrane region" description="Helical" evidence="8">
    <location>
        <begin position="437"/>
        <end position="456"/>
    </location>
</feature>
<evidence type="ECO:0000256" key="7">
    <source>
        <dbReference type="ARBA" id="ARBA00023136"/>
    </source>
</evidence>
<feature type="transmembrane region" description="Helical" evidence="8">
    <location>
        <begin position="221"/>
        <end position="244"/>
    </location>
</feature>
<proteinExistence type="inferred from homology"/>
<dbReference type="GO" id="GO:0055085">
    <property type="term" value="P:transmembrane transport"/>
    <property type="evidence" value="ECO:0007669"/>
    <property type="project" value="InterPro"/>
</dbReference>
<feature type="transmembrane region" description="Helical" evidence="8">
    <location>
        <begin position="44"/>
        <end position="63"/>
    </location>
</feature>
<organism evidence="10 11">
    <name type="scientific">Paraburkholderia fungorum</name>
    <dbReference type="NCBI Taxonomy" id="134537"/>
    <lineage>
        <taxon>Bacteria</taxon>
        <taxon>Pseudomonadati</taxon>
        <taxon>Pseudomonadota</taxon>
        <taxon>Betaproteobacteria</taxon>
        <taxon>Burkholderiales</taxon>
        <taxon>Burkholderiaceae</taxon>
        <taxon>Paraburkholderia</taxon>
    </lineage>
</organism>